<evidence type="ECO:0000313" key="2">
    <source>
        <dbReference type="EMBL" id="MCU7377332.1"/>
    </source>
</evidence>
<evidence type="ECO:0000256" key="1">
    <source>
        <dbReference type="SAM" id="SignalP"/>
    </source>
</evidence>
<evidence type="ECO:0008006" key="4">
    <source>
        <dbReference type="Google" id="ProtNLM"/>
    </source>
</evidence>
<reference evidence="2" key="1">
    <citation type="submission" date="2022-09" db="EMBL/GenBank/DDBJ databases">
        <title>Culturomic study of gut microbiota in children with autism spectrum disorder.</title>
        <authorList>
            <person name="Efimov B.A."/>
            <person name="Chaplin A.V."/>
            <person name="Sokolova S.R."/>
            <person name="Pikina A.P."/>
            <person name="Korzhanova M."/>
            <person name="Belova V."/>
            <person name="Korostin D."/>
        </authorList>
    </citation>
    <scope>NUCLEOTIDE SEQUENCE</scope>
    <source>
        <strain evidence="2">ASD5510</strain>
    </source>
</reference>
<protein>
    <recommendedName>
        <fullName evidence="4">DUF5105 domain-containing protein</fullName>
    </recommendedName>
</protein>
<accession>A0A9J6QPG8</accession>
<comment type="caution">
    <text evidence="2">The sequence shown here is derived from an EMBL/GenBank/DDBJ whole genome shotgun (WGS) entry which is preliminary data.</text>
</comment>
<dbReference type="RefSeq" id="WP_253020733.1">
    <property type="nucleotide sequence ID" value="NZ_JAOSHN010000001.1"/>
</dbReference>
<keyword evidence="3" id="KW-1185">Reference proteome</keyword>
<feature type="signal peptide" evidence="1">
    <location>
        <begin position="1"/>
        <end position="19"/>
    </location>
</feature>
<proteinExistence type="predicted"/>
<organism evidence="2 3">
    <name type="scientific">Hominibacterium faecale</name>
    <dbReference type="NCBI Taxonomy" id="2839743"/>
    <lineage>
        <taxon>Bacteria</taxon>
        <taxon>Bacillati</taxon>
        <taxon>Bacillota</taxon>
        <taxon>Clostridia</taxon>
        <taxon>Peptostreptococcales</taxon>
        <taxon>Anaerovoracaceae</taxon>
        <taxon>Hominibacterium</taxon>
    </lineage>
</organism>
<evidence type="ECO:0000313" key="3">
    <source>
        <dbReference type="Proteomes" id="UP001065549"/>
    </source>
</evidence>
<sequence length="200" mass="22489">MKKIIAIVMILAAASGLWGCSMKDFTQTLTITEPEQVTEAFFEGLKKKDTDTLILYTQNEDINMLLHSAGNKEDLDLIYNSLFKNFTYKIDSVEKNQAETAATAQVQVCNSDFSGVLKDYNKEAYSYMEDNLYTGKNSKKSLNKKCLSIFAKQVEKASQAALGEPQTLTVKLTKNDNYSWDMELTEEMMEIIMGGLIIPV</sequence>
<dbReference type="EMBL" id="JAOSHN010000001">
    <property type="protein sequence ID" value="MCU7377332.1"/>
    <property type="molecule type" value="Genomic_DNA"/>
</dbReference>
<feature type="chain" id="PRO_5039908042" description="DUF5105 domain-containing protein" evidence="1">
    <location>
        <begin position="20"/>
        <end position="200"/>
    </location>
</feature>
<name>A0A9J6QPG8_9FIRM</name>
<dbReference type="AlphaFoldDB" id="A0A9J6QPG8"/>
<gene>
    <name evidence="2" type="ORF">OBO34_03070</name>
</gene>
<dbReference type="Proteomes" id="UP001065549">
    <property type="component" value="Unassembled WGS sequence"/>
</dbReference>
<keyword evidence="1" id="KW-0732">Signal</keyword>